<gene>
    <name evidence="1" type="ORF">OIHEL45_09090</name>
</gene>
<name>A0ABM9XBM2_9RHOB</name>
<protein>
    <submittedName>
        <fullName evidence="1">Uncharacterized protein</fullName>
    </submittedName>
</protein>
<dbReference type="EMBL" id="ABID01000001">
    <property type="protein sequence ID" value="EDQ06962.1"/>
    <property type="molecule type" value="Genomic_DNA"/>
</dbReference>
<evidence type="ECO:0000313" key="2">
    <source>
        <dbReference type="Proteomes" id="UP000003257"/>
    </source>
</evidence>
<keyword evidence="2" id="KW-1185">Reference proteome</keyword>
<proteinExistence type="predicted"/>
<organism evidence="1 2">
    <name type="scientific">Sulfitobacter indolifex HEL-45</name>
    <dbReference type="NCBI Taxonomy" id="391624"/>
    <lineage>
        <taxon>Bacteria</taxon>
        <taxon>Pseudomonadati</taxon>
        <taxon>Pseudomonadota</taxon>
        <taxon>Alphaproteobacteria</taxon>
        <taxon>Rhodobacterales</taxon>
        <taxon>Roseobacteraceae</taxon>
        <taxon>Sulfitobacter</taxon>
    </lineage>
</organism>
<evidence type="ECO:0000313" key="1">
    <source>
        <dbReference type="EMBL" id="EDQ06962.1"/>
    </source>
</evidence>
<reference evidence="1 2" key="1">
    <citation type="submission" date="2007-11" db="EMBL/GenBank/DDBJ databases">
        <authorList>
            <person name="Wagner-Dobler I."/>
            <person name="Ferriera S."/>
            <person name="Johnson J."/>
            <person name="Kravitz S."/>
            <person name="Beeson K."/>
            <person name="Sutton G."/>
            <person name="Rogers Y.-H."/>
            <person name="Friedman R."/>
            <person name="Frazier M."/>
            <person name="Venter J.C."/>
        </authorList>
    </citation>
    <scope>NUCLEOTIDE SEQUENCE [LARGE SCALE GENOMIC DNA]</scope>
    <source>
        <strain evidence="1 2">HEL-45</strain>
    </source>
</reference>
<dbReference type="Proteomes" id="UP000003257">
    <property type="component" value="Unassembled WGS sequence"/>
</dbReference>
<sequence length="47" mass="5246">MITIAGQSGRFLTVKEKLTENPGQSEGLWGALATFRKIFYFKGLLNL</sequence>
<accession>A0ABM9XBM2</accession>
<comment type="caution">
    <text evidence="1">The sequence shown here is derived from an EMBL/GenBank/DDBJ whole genome shotgun (WGS) entry which is preliminary data.</text>
</comment>